<dbReference type="Pfam" id="PF13391">
    <property type="entry name" value="HNH_2"/>
    <property type="match status" value="1"/>
</dbReference>
<dbReference type="AlphaFoldDB" id="A0A8H6CPM1"/>
<dbReference type="RefSeq" id="XP_037159041.1">
    <property type="nucleotide sequence ID" value="XM_037314061.1"/>
</dbReference>
<name>A0A8H6CPM1_9LECA</name>
<accession>A0A8H6CPM1</accession>
<dbReference type="OrthoDB" id="5386595at2759"/>
<sequence>MASFSLSIPFHTSSKPALESQRLQLKESRAEMKRKLSKVSFEEQPIRYRKLRIEDLQIQVEEQRVHKSWLDHEHKQSQTNDNNYRKEHRETNKRIVSLGSDLWVENQELRKQEEKEGRVLRLGPDSKGAFIYTLLALYKDPNESRRRSSQVQSHMKETAMTVYEAKKGAPVMGKIWCCISQDYFDQTNVRAAQIAPHALGPELVDYIFGSGSGSRLDTSDNCLLIHHTVEQAFDNGNFVLIPVDASETPILRWKIQITNLAATHTDMGRVSLKDLNGKEVSFKNDNRPASRFLYYHFVVTLLRNKRDRQPGWEKFSAELPTGKPFATMGRYMRESMLLTLAKNAGDLDPAEEAKLLGGEGGETFAEEEKLTGIEENEVARRVFEAHEPEDGGEGVQPSDSDDD</sequence>
<keyword evidence="4" id="KW-1185">Reference proteome</keyword>
<dbReference type="Proteomes" id="UP000578531">
    <property type="component" value="Unassembled WGS sequence"/>
</dbReference>
<dbReference type="EMBL" id="JACCJC010000085">
    <property type="protein sequence ID" value="KAF6227550.1"/>
    <property type="molecule type" value="Genomic_DNA"/>
</dbReference>
<protein>
    <recommendedName>
        <fullName evidence="2">HNH nuclease domain-containing protein</fullName>
    </recommendedName>
</protein>
<evidence type="ECO:0000313" key="3">
    <source>
        <dbReference type="EMBL" id="KAF6227550.1"/>
    </source>
</evidence>
<proteinExistence type="predicted"/>
<dbReference type="GeneID" id="59293825"/>
<evidence type="ECO:0000313" key="4">
    <source>
        <dbReference type="Proteomes" id="UP000578531"/>
    </source>
</evidence>
<organism evidence="3 4">
    <name type="scientific">Letharia columbiana</name>
    <dbReference type="NCBI Taxonomy" id="112416"/>
    <lineage>
        <taxon>Eukaryota</taxon>
        <taxon>Fungi</taxon>
        <taxon>Dikarya</taxon>
        <taxon>Ascomycota</taxon>
        <taxon>Pezizomycotina</taxon>
        <taxon>Lecanoromycetes</taxon>
        <taxon>OSLEUM clade</taxon>
        <taxon>Lecanoromycetidae</taxon>
        <taxon>Lecanorales</taxon>
        <taxon>Lecanorineae</taxon>
        <taxon>Parmeliaceae</taxon>
        <taxon>Letharia</taxon>
    </lineage>
</organism>
<feature type="domain" description="HNH nuclease" evidence="2">
    <location>
        <begin position="177"/>
        <end position="240"/>
    </location>
</feature>
<gene>
    <name evidence="3" type="ORF">HO173_012189</name>
</gene>
<feature type="region of interest" description="Disordered" evidence="1">
    <location>
        <begin position="383"/>
        <end position="403"/>
    </location>
</feature>
<evidence type="ECO:0000259" key="2">
    <source>
        <dbReference type="Pfam" id="PF13391"/>
    </source>
</evidence>
<evidence type="ECO:0000256" key="1">
    <source>
        <dbReference type="SAM" id="MobiDB-lite"/>
    </source>
</evidence>
<reference evidence="3 4" key="1">
    <citation type="journal article" date="2020" name="Genomics">
        <title>Complete, high-quality genomes from long-read metagenomic sequencing of two wolf lichen thalli reveals enigmatic genome architecture.</title>
        <authorList>
            <person name="McKenzie S.K."/>
            <person name="Walston R.F."/>
            <person name="Allen J.L."/>
        </authorList>
    </citation>
    <scope>NUCLEOTIDE SEQUENCE [LARGE SCALE GENOMIC DNA]</scope>
    <source>
        <strain evidence="3">WasteWater2</strain>
    </source>
</reference>
<dbReference type="InterPro" id="IPR003615">
    <property type="entry name" value="HNH_nuc"/>
</dbReference>
<comment type="caution">
    <text evidence="3">The sequence shown here is derived from an EMBL/GenBank/DDBJ whole genome shotgun (WGS) entry which is preliminary data.</text>
</comment>